<dbReference type="AlphaFoldDB" id="A0A7X1J3T4"/>
<proteinExistence type="predicted"/>
<keyword evidence="2" id="KW-1185">Reference proteome</keyword>
<sequence>MDIAKDLALIDGLRTGDIPTEPGEDGYRQAVLGLRQWQSAEDCYAYEAAIAERLTEQWGEPSRWGTATLIERGARGERIPEPWARLSALATDLRTWEVADRWVILTVIDGDAEHCPQVYCVVTTTDPP</sequence>
<dbReference type="EMBL" id="JACMSF010000012">
    <property type="protein sequence ID" value="MBC2902687.1"/>
    <property type="molecule type" value="Genomic_DNA"/>
</dbReference>
<evidence type="ECO:0000313" key="1">
    <source>
        <dbReference type="EMBL" id="MBC2902687.1"/>
    </source>
</evidence>
<organism evidence="1 2">
    <name type="scientific">Streptomyces cupreus</name>
    <dbReference type="NCBI Taxonomy" id="2759956"/>
    <lineage>
        <taxon>Bacteria</taxon>
        <taxon>Bacillati</taxon>
        <taxon>Actinomycetota</taxon>
        <taxon>Actinomycetes</taxon>
        <taxon>Kitasatosporales</taxon>
        <taxon>Streptomycetaceae</taxon>
        <taxon>Streptomyces</taxon>
    </lineage>
</organism>
<gene>
    <name evidence="1" type="ORF">H4N64_13910</name>
</gene>
<protein>
    <submittedName>
        <fullName evidence="1">Uncharacterized protein</fullName>
    </submittedName>
</protein>
<accession>A0A7X1J3T4</accession>
<dbReference type="Proteomes" id="UP000584670">
    <property type="component" value="Unassembled WGS sequence"/>
</dbReference>
<name>A0A7X1J3T4_9ACTN</name>
<dbReference type="RefSeq" id="WP_186282596.1">
    <property type="nucleotide sequence ID" value="NZ_JACMSF010000012.1"/>
</dbReference>
<evidence type="ECO:0000313" key="2">
    <source>
        <dbReference type="Proteomes" id="UP000584670"/>
    </source>
</evidence>
<reference evidence="1 2" key="1">
    <citation type="submission" date="2020-08" db="EMBL/GenBank/DDBJ databases">
        <title>Streptomyces sp. PSKA01 genome sequencing and assembly.</title>
        <authorList>
            <person name="Mandal S."/>
            <person name="Maiti P.K."/>
            <person name="Das P."/>
        </authorList>
    </citation>
    <scope>NUCLEOTIDE SEQUENCE [LARGE SCALE GENOMIC DNA]</scope>
    <source>
        <strain evidence="1 2">PSKA01</strain>
    </source>
</reference>
<comment type="caution">
    <text evidence="1">The sequence shown here is derived from an EMBL/GenBank/DDBJ whole genome shotgun (WGS) entry which is preliminary data.</text>
</comment>